<evidence type="ECO:0000256" key="1">
    <source>
        <dbReference type="ARBA" id="ARBA00001686"/>
    </source>
</evidence>
<feature type="region of interest" description="Disordered" evidence="9">
    <location>
        <begin position="557"/>
        <end position="578"/>
    </location>
</feature>
<dbReference type="Pfam" id="PF00454">
    <property type="entry name" value="PI3_PI4_kinase"/>
    <property type="match status" value="1"/>
</dbReference>
<feature type="compositionally biased region" description="Low complexity" evidence="9">
    <location>
        <begin position="888"/>
        <end position="915"/>
    </location>
</feature>
<dbReference type="InterPro" id="IPR042236">
    <property type="entry name" value="PI3K_accessory_sf"/>
</dbReference>
<dbReference type="GO" id="GO:0005840">
    <property type="term" value="C:ribosome"/>
    <property type="evidence" value="ECO:0007669"/>
    <property type="project" value="UniProtKB-KW"/>
</dbReference>
<dbReference type="FunFam" id="3.30.1330.30:FF:000003">
    <property type="entry name" value="60S ribosomal protein L7a"/>
    <property type="match status" value="1"/>
</dbReference>
<dbReference type="SUPFAM" id="SSF48371">
    <property type="entry name" value="ARM repeat"/>
    <property type="match status" value="1"/>
</dbReference>
<feature type="compositionally biased region" description="Low complexity" evidence="9">
    <location>
        <begin position="715"/>
        <end position="724"/>
    </location>
</feature>
<keyword evidence="7" id="KW-0689">Ribosomal protein</keyword>
<gene>
    <name evidence="12" type="primary">PIK1</name>
    <name evidence="12" type="ORF">C6P46_001545</name>
</gene>
<feature type="region of interest" description="Disordered" evidence="9">
    <location>
        <begin position="463"/>
        <end position="504"/>
    </location>
</feature>
<feature type="region of interest" description="Disordered" evidence="9">
    <location>
        <begin position="702"/>
        <end position="773"/>
    </location>
</feature>
<organism evidence="12 13">
    <name type="scientific">Rhodotorula mucilaginosa</name>
    <name type="common">Yeast</name>
    <name type="synonym">Rhodotorula rubra</name>
    <dbReference type="NCBI Taxonomy" id="5537"/>
    <lineage>
        <taxon>Eukaryota</taxon>
        <taxon>Fungi</taxon>
        <taxon>Dikarya</taxon>
        <taxon>Basidiomycota</taxon>
        <taxon>Pucciniomycotina</taxon>
        <taxon>Microbotryomycetes</taxon>
        <taxon>Sporidiobolales</taxon>
        <taxon>Sporidiobolaceae</taxon>
        <taxon>Rhodotorula</taxon>
    </lineage>
</organism>
<feature type="region of interest" description="Disordered" evidence="9">
    <location>
        <begin position="642"/>
        <end position="661"/>
    </location>
</feature>
<dbReference type="InterPro" id="IPR000403">
    <property type="entry name" value="PI3/4_kinase_cat_dom"/>
</dbReference>
<dbReference type="Pfam" id="PF01248">
    <property type="entry name" value="Ribosomal_L7Ae"/>
    <property type="match status" value="1"/>
</dbReference>
<dbReference type="SUPFAM" id="SSF56112">
    <property type="entry name" value="Protein kinase-like (PK-like)"/>
    <property type="match status" value="1"/>
</dbReference>
<accession>A0A9P7B2F1</accession>
<dbReference type="GO" id="GO:1990904">
    <property type="term" value="C:ribonucleoprotein complex"/>
    <property type="evidence" value="ECO:0007669"/>
    <property type="project" value="UniProtKB-KW"/>
</dbReference>
<dbReference type="PROSITE" id="PS51545">
    <property type="entry name" value="PIK_HELICAL"/>
    <property type="match status" value="1"/>
</dbReference>
<feature type="compositionally biased region" description="Low complexity" evidence="9">
    <location>
        <begin position="247"/>
        <end position="261"/>
    </location>
</feature>
<evidence type="ECO:0000256" key="3">
    <source>
        <dbReference type="ARBA" id="ARBA00007337"/>
    </source>
</evidence>
<feature type="compositionally biased region" description="Polar residues" evidence="9">
    <location>
        <begin position="916"/>
        <end position="928"/>
    </location>
</feature>
<proteinExistence type="inferred from homology"/>
<evidence type="ECO:0000256" key="7">
    <source>
        <dbReference type="ARBA" id="ARBA00022980"/>
    </source>
</evidence>
<feature type="compositionally biased region" description="Low complexity" evidence="9">
    <location>
        <begin position="304"/>
        <end position="317"/>
    </location>
</feature>
<dbReference type="GO" id="GO:0004430">
    <property type="term" value="F:1-phosphatidylinositol 4-kinase activity"/>
    <property type="evidence" value="ECO:0007669"/>
    <property type="project" value="UniProtKB-EC"/>
</dbReference>
<evidence type="ECO:0000256" key="9">
    <source>
        <dbReference type="SAM" id="MobiDB-lite"/>
    </source>
</evidence>
<feature type="compositionally biased region" description="Low complexity" evidence="9">
    <location>
        <begin position="463"/>
        <end position="483"/>
    </location>
</feature>
<dbReference type="InterPro" id="IPR029064">
    <property type="entry name" value="Ribosomal_eL30-like_sf"/>
</dbReference>
<evidence type="ECO:0000313" key="12">
    <source>
        <dbReference type="EMBL" id="KAG0654667.1"/>
    </source>
</evidence>
<keyword evidence="8" id="KW-0687">Ribonucleoprotein</keyword>
<keyword evidence="13" id="KW-1185">Reference proteome</keyword>
<dbReference type="PANTHER" id="PTHR10048">
    <property type="entry name" value="PHOSPHATIDYLINOSITOL KINASE"/>
    <property type="match status" value="1"/>
</dbReference>
<evidence type="ECO:0000259" key="11">
    <source>
        <dbReference type="PROSITE" id="PS51545"/>
    </source>
</evidence>
<dbReference type="Gene3D" id="3.30.1330.30">
    <property type="match status" value="1"/>
</dbReference>
<evidence type="ECO:0000256" key="6">
    <source>
        <dbReference type="ARBA" id="ARBA00022777"/>
    </source>
</evidence>
<feature type="compositionally biased region" description="Basic residues" evidence="9">
    <location>
        <begin position="495"/>
        <end position="504"/>
    </location>
</feature>
<dbReference type="EMBL" id="PUHQ01000142">
    <property type="protein sequence ID" value="KAG0654667.1"/>
    <property type="molecule type" value="Genomic_DNA"/>
</dbReference>
<dbReference type="GO" id="GO:0046854">
    <property type="term" value="P:phosphatidylinositol phosphate biosynthetic process"/>
    <property type="evidence" value="ECO:0007669"/>
    <property type="project" value="InterPro"/>
</dbReference>
<dbReference type="SUPFAM" id="SSF55315">
    <property type="entry name" value="L30e-like"/>
    <property type="match status" value="1"/>
</dbReference>
<dbReference type="PRINTS" id="PR00881">
    <property type="entry name" value="L7ARS6FAMILY"/>
</dbReference>
<name>A0A9P7B2F1_RHOMI</name>
<dbReference type="Gene3D" id="1.10.1070.11">
    <property type="entry name" value="Phosphatidylinositol 3-/4-kinase, catalytic domain"/>
    <property type="match status" value="1"/>
</dbReference>
<dbReference type="PROSITE" id="PS50290">
    <property type="entry name" value="PI3_4_KINASE_3"/>
    <property type="match status" value="1"/>
</dbReference>
<reference evidence="12 13" key="1">
    <citation type="submission" date="2020-11" db="EMBL/GenBank/DDBJ databases">
        <title>Kefir isolates.</title>
        <authorList>
            <person name="Marcisauskas S."/>
            <person name="Kim Y."/>
            <person name="Blasche S."/>
        </authorList>
    </citation>
    <scope>NUCLEOTIDE SEQUENCE [LARGE SCALE GENOMIC DNA]</scope>
    <source>
        <strain evidence="12 13">KR</strain>
    </source>
</reference>
<evidence type="ECO:0000256" key="2">
    <source>
        <dbReference type="ARBA" id="ARBA00006209"/>
    </source>
</evidence>
<dbReference type="OrthoDB" id="10264149at2759"/>
<evidence type="ECO:0000256" key="4">
    <source>
        <dbReference type="ARBA" id="ARBA00012169"/>
    </source>
</evidence>
<feature type="compositionally biased region" description="Low complexity" evidence="9">
    <location>
        <begin position="324"/>
        <end position="333"/>
    </location>
</feature>
<dbReference type="Pfam" id="PF21245">
    <property type="entry name" value="PI4KB-PIK1_PIK"/>
    <property type="match status" value="1"/>
</dbReference>
<dbReference type="GO" id="GO:0042254">
    <property type="term" value="P:ribosome biogenesis"/>
    <property type="evidence" value="ECO:0007669"/>
    <property type="project" value="InterPro"/>
</dbReference>
<dbReference type="InterPro" id="IPR001921">
    <property type="entry name" value="Ribosomal_eL8_euk"/>
</dbReference>
<dbReference type="InterPro" id="IPR016024">
    <property type="entry name" value="ARM-type_fold"/>
</dbReference>
<dbReference type="InterPro" id="IPR036940">
    <property type="entry name" value="PI3/4_kinase_cat_sf"/>
</dbReference>
<dbReference type="PROSITE" id="PS01082">
    <property type="entry name" value="RIBOSOMAL_L7AE"/>
    <property type="match status" value="1"/>
</dbReference>
<feature type="region of interest" description="Disordered" evidence="9">
    <location>
        <begin position="591"/>
        <end position="630"/>
    </location>
</feature>
<feature type="compositionally biased region" description="Polar residues" evidence="9">
    <location>
        <begin position="613"/>
        <end position="626"/>
    </location>
</feature>
<dbReference type="EC" id="2.7.1.67" evidence="4"/>
<evidence type="ECO:0000313" key="13">
    <source>
        <dbReference type="Proteomes" id="UP000777482"/>
    </source>
</evidence>
<feature type="compositionally biased region" description="Polar residues" evidence="9">
    <location>
        <begin position="642"/>
        <end position="651"/>
    </location>
</feature>
<feature type="domain" description="PIK helical" evidence="11">
    <location>
        <begin position="1"/>
        <end position="126"/>
    </location>
</feature>
<dbReference type="Gene3D" id="3.30.1010.10">
    <property type="entry name" value="Phosphatidylinositol 3-kinase Catalytic Subunit, Chain A, domain 4"/>
    <property type="match status" value="1"/>
</dbReference>
<dbReference type="PANTHER" id="PTHR10048:SF22">
    <property type="entry name" value="PHOSPHATIDYLINOSITOL 4-KINASE BETA"/>
    <property type="match status" value="1"/>
</dbReference>
<comment type="similarity">
    <text evidence="3">Belongs to the eukaryotic ribosomal protein eL8 family.</text>
</comment>
<keyword evidence="6" id="KW-0418">Kinase</keyword>
<dbReference type="InterPro" id="IPR004037">
    <property type="entry name" value="Ribosomal_eL8-like_CS"/>
</dbReference>
<dbReference type="Gene3D" id="1.25.40.70">
    <property type="entry name" value="Phosphatidylinositol 3-kinase, accessory domain (PIK)"/>
    <property type="match status" value="1"/>
</dbReference>
<dbReference type="FunFam" id="1.10.1070.11:FF:000016">
    <property type="entry name" value="PIK1p Phosphatidylinositol 4-kinase"/>
    <property type="match status" value="1"/>
</dbReference>
<dbReference type="InterPro" id="IPR057754">
    <property type="entry name" value="PI4-kinase_beta/PIK1_cat"/>
</dbReference>
<dbReference type="InterPro" id="IPR011009">
    <property type="entry name" value="Kinase-like_dom_sf"/>
</dbReference>
<comment type="catalytic activity">
    <reaction evidence="1">
        <text>a 1,2-diacyl-sn-glycero-3-phospho-(1D-myo-inositol) + ATP = a 1,2-diacyl-sn-glycero-3-phospho-(1D-myo-inositol 4-phosphate) + ADP + H(+)</text>
        <dbReference type="Rhea" id="RHEA:19877"/>
        <dbReference type="ChEBI" id="CHEBI:15378"/>
        <dbReference type="ChEBI" id="CHEBI:30616"/>
        <dbReference type="ChEBI" id="CHEBI:57880"/>
        <dbReference type="ChEBI" id="CHEBI:58178"/>
        <dbReference type="ChEBI" id="CHEBI:456216"/>
        <dbReference type="EC" id="2.7.1.67"/>
    </reaction>
</comment>
<dbReference type="GO" id="GO:0016020">
    <property type="term" value="C:membrane"/>
    <property type="evidence" value="ECO:0007669"/>
    <property type="project" value="TreeGrafter"/>
</dbReference>
<dbReference type="InterPro" id="IPR018936">
    <property type="entry name" value="PI3/4_kinase_CS"/>
</dbReference>
<evidence type="ECO:0000256" key="8">
    <source>
        <dbReference type="ARBA" id="ARBA00023274"/>
    </source>
</evidence>
<feature type="domain" description="PI3K/PI4K catalytic" evidence="10">
    <location>
        <begin position="1001"/>
        <end position="1281"/>
    </location>
</feature>
<dbReference type="PROSITE" id="PS00916">
    <property type="entry name" value="PI3_4_KINASE_2"/>
    <property type="match status" value="1"/>
</dbReference>
<feature type="compositionally biased region" description="Polar residues" evidence="9">
    <location>
        <begin position="725"/>
        <end position="735"/>
    </location>
</feature>
<dbReference type="Proteomes" id="UP000777482">
    <property type="component" value="Unassembled WGS sequence"/>
</dbReference>
<dbReference type="GO" id="GO:0005737">
    <property type="term" value="C:cytoplasm"/>
    <property type="evidence" value="ECO:0007669"/>
    <property type="project" value="TreeGrafter"/>
</dbReference>
<comment type="similarity">
    <text evidence="2">Belongs to the PI3/PI4-kinase family. Type III PI4K subfamily.</text>
</comment>
<evidence type="ECO:0000256" key="5">
    <source>
        <dbReference type="ARBA" id="ARBA00022679"/>
    </source>
</evidence>
<dbReference type="InterPro" id="IPR004038">
    <property type="entry name" value="Ribosomal_eL8/eL30/eS12/Gad45"/>
</dbReference>
<comment type="caution">
    <text evidence="12">The sequence shown here is derived from an EMBL/GenBank/DDBJ whole genome shotgun (WGS) entry which is preliminary data.</text>
</comment>
<sequence>MALERSGGSGSGLLLRLFESTFFDVHLAIGYLKTYSTSIGISHYLVNRLRSFEYEDVEFYWPQLCYLVITRTTPSNALENFILERCQEDSHIAVITLWYLQASLSELAQSPSSEQFGACRRLLNRVQEIIFTDPPTPVPGDDTTAADPLAADSKLKINAPLASFVGIGVLLAAIGMPGLVNATGGMIVEQGRRPELLTKSVDAGDIGLGDAEGSRADDANSGSDEEDEVWDKPLEQGSAKSRPKMPSLRSTSSSATSFRSTGGKDAKTAKTPAKRTQTQPNYLPGDRIIASPRIPLSSAHESRSMSFLPSPLLSRPSKLGKASTGGTTTPSSSKLLVDEGPPALQRRASAASRLRPGTAPSLSVPSLPMSHSAGNLLGSPATSAHHLSGTTLPGFGLPKPFLSRLLLLQACRSQLDLLRSLQDISTRLVLVPKPARLSSLRAELTVLNHGLPRGCSLGMSTRSPIPSVASTSSSATPSNSAPVFSGPTSPFERPHPRKPRRKQARVIRISPSESVVLNSADRAPFVIYVEVLEEDLDFDPDRRSNWEDLRRALREREGLAAPAVTGTPPSSDPHTPYLGAAQAGRVSVDSGLDAYGKTMPVTPAKNDRRQGGDISSSPSGRATSPQPGTPFIERAEYALGTDLTTDSTGNGETEPPEPSGEMDLVEQLYGDVSLRDDAAFADQADVDEIEIHNREADEAAWKRKDEMARSRRRSSAASAGSASSTTQSIRQSVGNANGVMPATGTPASPPRPTGKTSGGMARPGGRSIASRAPMSLDDYAERMRMAAIMLAQLDASQTASRGVVGAGTAAAGTLVTLPVATVAGVGGLVGYGLGAGLGAVKARLTKRETPAAIAGQGGAGKLASLDTASAAEGTSAIAGQPPLNAQVAALSQHAAEAASPSGTAPSGSAAVATSANGHSPSATATLPTQRPRVLAPHDAAAIRERIMSEMMALEEERMERMRSDVQNRSYNASTGVAGKEDNTVVMRAVSKDDPSGAVFAESYTAKTARIRAASPFGHLPNWALLSCIVKTGADLRQEQLAVQLISEFGRIWKEENCPGWVYYFRIMVTSENSGLIETINDSVSVHSLKKNAYARRAEDGTQVFDSYTLYDYFVETYGPINSARYRKAQDAFVESLAAYSVICYLLQLKDRHNGNILVDREGHLIHIDFGFMLSNSPGSIGFEMAPFKLPQDYIDILGGFDSPKFAEFRALFKQCFRDARKHAERIITLVELMQKDSKLPCFANGDLTSQQLRERFMLSLPQAQLDEYADKLILNSAQSSFTKLYDLFQSFSQGAPQKKVAKAPGASKAGKKTSNPLFEARPKSFGIGQSVRHQTDLTRFVKWPEYVRLQRQKVILHQRLKTPPAIAQFSNVLDRNTATAFFRLAQKYKGETKQEKKARLEQRAADLAAGKKELDESKKPYFIKSGLNHVISLVEAKKANLVVIADDVDPIELVVFLPALCRKMGVPYTIVKGKARLGAVVGRKTSSVLAFGEVRAEDKAELAKLVSAIKANYTDKYAEANRHWGGGMRGKKSISKLEARAKALGKDKSTVSHTV</sequence>
<dbReference type="GO" id="GO:0048015">
    <property type="term" value="P:phosphatidylinositol-mediated signaling"/>
    <property type="evidence" value="ECO:0007669"/>
    <property type="project" value="TreeGrafter"/>
</dbReference>
<dbReference type="PROSITE" id="PS00915">
    <property type="entry name" value="PI3_4_KINASE_1"/>
    <property type="match status" value="1"/>
</dbReference>
<feature type="region of interest" description="Disordered" evidence="9">
    <location>
        <begin position="888"/>
        <end position="932"/>
    </location>
</feature>
<dbReference type="InterPro" id="IPR018492">
    <property type="entry name" value="Ribosomal_eL8/Nhp2"/>
</dbReference>
<protein>
    <recommendedName>
        <fullName evidence="4">1-phosphatidylinositol 4-kinase</fullName>
        <ecNumber evidence="4">2.7.1.67</ecNumber>
    </recommendedName>
</protein>
<dbReference type="InterPro" id="IPR015433">
    <property type="entry name" value="PI3/4_kinase"/>
</dbReference>
<evidence type="ECO:0000259" key="10">
    <source>
        <dbReference type="PROSITE" id="PS50290"/>
    </source>
</evidence>
<dbReference type="CDD" id="cd05168">
    <property type="entry name" value="PI4Kc_III_beta"/>
    <property type="match status" value="1"/>
</dbReference>
<feature type="compositionally biased region" description="Low complexity" evidence="9">
    <location>
        <begin position="343"/>
        <end position="355"/>
    </location>
</feature>
<dbReference type="PRINTS" id="PR00882">
    <property type="entry name" value="RIBOSOMALL7A"/>
</dbReference>
<feature type="region of interest" description="Disordered" evidence="9">
    <location>
        <begin position="203"/>
        <end position="367"/>
    </location>
</feature>
<dbReference type="SMART" id="SM00146">
    <property type="entry name" value="PI3Kc"/>
    <property type="match status" value="1"/>
</dbReference>
<dbReference type="InterPro" id="IPR001263">
    <property type="entry name" value="PI3K_accessory_dom"/>
</dbReference>
<keyword evidence="5" id="KW-0808">Transferase</keyword>
<dbReference type="InterPro" id="IPR049160">
    <property type="entry name" value="PI4KB-PIK1_PIK"/>
</dbReference>